<dbReference type="Gene3D" id="1.10.150.20">
    <property type="entry name" value="5' to 3' exonuclease, C-terminal subdomain"/>
    <property type="match status" value="1"/>
</dbReference>
<dbReference type="NCBIfam" id="TIGR00608">
    <property type="entry name" value="radc"/>
    <property type="match status" value="1"/>
</dbReference>
<dbReference type="InterPro" id="IPR020891">
    <property type="entry name" value="UPF0758_CS"/>
</dbReference>
<keyword evidence="4" id="KW-0862">Zinc</keyword>
<dbReference type="SUPFAM" id="SSF47781">
    <property type="entry name" value="RuvA domain 2-like"/>
    <property type="match status" value="1"/>
</dbReference>
<dbReference type="SUPFAM" id="SSF102712">
    <property type="entry name" value="JAB1/MPN domain"/>
    <property type="match status" value="1"/>
</dbReference>
<dbReference type="InterPro" id="IPR010994">
    <property type="entry name" value="RuvA_2-like"/>
</dbReference>
<accession>A0A6M8SRF6</accession>
<dbReference type="RefSeq" id="WP_173534276.1">
    <property type="nucleotide sequence ID" value="NZ_CP054143.1"/>
</dbReference>
<proteinExistence type="inferred from homology"/>
<gene>
    <name evidence="8" type="primary">radC</name>
    <name evidence="8" type="ORF">HQN60_14185</name>
</gene>
<dbReference type="InterPro" id="IPR025657">
    <property type="entry name" value="RadC_JAB"/>
</dbReference>
<dbReference type="GO" id="GO:0006508">
    <property type="term" value="P:proteolysis"/>
    <property type="evidence" value="ECO:0007669"/>
    <property type="project" value="UniProtKB-KW"/>
</dbReference>
<evidence type="ECO:0000313" key="8">
    <source>
        <dbReference type="EMBL" id="QKJ67775.1"/>
    </source>
</evidence>
<dbReference type="EMBL" id="CP054143">
    <property type="protein sequence ID" value="QKJ67775.1"/>
    <property type="molecule type" value="Genomic_DNA"/>
</dbReference>
<comment type="similarity">
    <text evidence="6">Belongs to the UPF0758 family.</text>
</comment>
<keyword evidence="2" id="KW-0479">Metal-binding</keyword>
<keyword evidence="1" id="KW-0645">Protease</keyword>
<evidence type="ECO:0000256" key="6">
    <source>
        <dbReference type="RuleBase" id="RU003797"/>
    </source>
</evidence>
<protein>
    <submittedName>
        <fullName evidence="8">DNA repair protein RadC</fullName>
    </submittedName>
</protein>
<organism evidence="8 9">
    <name type="scientific">Deefgea piscis</name>
    <dbReference type="NCBI Taxonomy" id="2739061"/>
    <lineage>
        <taxon>Bacteria</taxon>
        <taxon>Pseudomonadati</taxon>
        <taxon>Pseudomonadota</taxon>
        <taxon>Betaproteobacteria</taxon>
        <taxon>Neisseriales</taxon>
        <taxon>Chitinibacteraceae</taxon>
        <taxon>Deefgea</taxon>
    </lineage>
</organism>
<dbReference type="AlphaFoldDB" id="A0A6M8SRF6"/>
<dbReference type="InterPro" id="IPR037518">
    <property type="entry name" value="MPN"/>
</dbReference>
<evidence type="ECO:0000259" key="7">
    <source>
        <dbReference type="PROSITE" id="PS50249"/>
    </source>
</evidence>
<evidence type="ECO:0000256" key="4">
    <source>
        <dbReference type="ARBA" id="ARBA00022833"/>
    </source>
</evidence>
<dbReference type="InterPro" id="IPR001405">
    <property type="entry name" value="UPF0758"/>
</dbReference>
<reference evidence="8 9" key="1">
    <citation type="submission" date="2020-05" db="EMBL/GenBank/DDBJ databases">
        <title>Complete genome sequence of Deefgea sp. D17.</title>
        <authorList>
            <person name="Bae J.-W."/>
            <person name="Han J.E."/>
        </authorList>
    </citation>
    <scope>NUCLEOTIDE SEQUENCE [LARGE SCALE GENOMIC DNA]</scope>
    <source>
        <strain evidence="8 9">D17</strain>
    </source>
</reference>
<name>A0A6M8SRF6_9NEIS</name>
<dbReference type="CDD" id="cd08071">
    <property type="entry name" value="MPN_DUF2466"/>
    <property type="match status" value="1"/>
</dbReference>
<dbReference type="NCBIfam" id="NF000642">
    <property type="entry name" value="PRK00024.1"/>
    <property type="match status" value="1"/>
</dbReference>
<dbReference type="GO" id="GO:0046872">
    <property type="term" value="F:metal ion binding"/>
    <property type="evidence" value="ECO:0007669"/>
    <property type="project" value="UniProtKB-KW"/>
</dbReference>
<dbReference type="PANTHER" id="PTHR30471">
    <property type="entry name" value="DNA REPAIR PROTEIN RADC"/>
    <property type="match status" value="1"/>
</dbReference>
<dbReference type="KEGG" id="dee:HQN60_14185"/>
<evidence type="ECO:0000256" key="2">
    <source>
        <dbReference type="ARBA" id="ARBA00022723"/>
    </source>
</evidence>
<dbReference type="PANTHER" id="PTHR30471:SF3">
    <property type="entry name" value="UPF0758 PROTEIN YEES-RELATED"/>
    <property type="match status" value="1"/>
</dbReference>
<dbReference type="Pfam" id="PF04002">
    <property type="entry name" value="RadC"/>
    <property type="match status" value="1"/>
</dbReference>
<evidence type="ECO:0000256" key="1">
    <source>
        <dbReference type="ARBA" id="ARBA00022670"/>
    </source>
</evidence>
<keyword evidence="9" id="KW-1185">Reference proteome</keyword>
<evidence type="ECO:0000256" key="3">
    <source>
        <dbReference type="ARBA" id="ARBA00022801"/>
    </source>
</evidence>
<dbReference type="PROSITE" id="PS01302">
    <property type="entry name" value="UPF0758"/>
    <property type="match status" value="1"/>
</dbReference>
<dbReference type="InterPro" id="IPR046778">
    <property type="entry name" value="UPF0758_N"/>
</dbReference>
<feature type="domain" description="MPN" evidence="7">
    <location>
        <begin position="102"/>
        <end position="224"/>
    </location>
</feature>
<dbReference type="Proteomes" id="UP000504844">
    <property type="component" value="Chromosome"/>
</dbReference>
<dbReference type="Gene3D" id="3.40.140.10">
    <property type="entry name" value="Cytidine Deaminase, domain 2"/>
    <property type="match status" value="1"/>
</dbReference>
<dbReference type="Pfam" id="PF20582">
    <property type="entry name" value="UPF0758_N"/>
    <property type="match status" value="1"/>
</dbReference>
<keyword evidence="5" id="KW-0482">Metalloprotease</keyword>
<keyword evidence="3" id="KW-0378">Hydrolase</keyword>
<evidence type="ECO:0000313" key="9">
    <source>
        <dbReference type="Proteomes" id="UP000504844"/>
    </source>
</evidence>
<evidence type="ECO:0000256" key="5">
    <source>
        <dbReference type="ARBA" id="ARBA00023049"/>
    </source>
</evidence>
<dbReference type="PROSITE" id="PS50249">
    <property type="entry name" value="MPN"/>
    <property type="match status" value="1"/>
</dbReference>
<dbReference type="GO" id="GO:0008237">
    <property type="term" value="F:metallopeptidase activity"/>
    <property type="evidence" value="ECO:0007669"/>
    <property type="project" value="UniProtKB-KW"/>
</dbReference>
<sequence>MSITDWPADSRPREKLLRHGAVALNDAELLAIFLRVGIAGKSAVDLARDLLQHFGSLQALFQAKLDDFAHINGIGDAKYAQLQAVLEMSRRALCEELKARDTLSSPSAVRDFLKLRLRGLNHEEFHGLFLDNSHKLIAAEILFKGTLTETRVYPRELARRALELNAAALIVAHNHPSGHAEPSPADILLTSQLQHALALLDIKLLDHFIVAAHRVVSLAELGHL</sequence>